<evidence type="ECO:0000259" key="1">
    <source>
        <dbReference type="Pfam" id="PF13460"/>
    </source>
</evidence>
<accession>A0A8J3G8R4</accession>
<evidence type="ECO:0000313" key="2">
    <source>
        <dbReference type="EMBL" id="GHB60847.1"/>
    </source>
</evidence>
<dbReference type="PANTHER" id="PTHR14097:SF7">
    <property type="entry name" value="OXIDOREDUCTASE HTATIP2"/>
    <property type="match status" value="1"/>
</dbReference>
<proteinExistence type="predicted"/>
<dbReference type="InterPro" id="IPR036291">
    <property type="entry name" value="NAD(P)-bd_dom_sf"/>
</dbReference>
<sequence>MNVLQKKSALVAGATGLIGKQLVDELLQSDSYAEVRVLVRGPIDIQHPKLTKVHFDFDHPDTSLIRGDDVFCCIGTTMKKAGSKEAFIKVDHDYPLQIARAAIQNGSDQFLIVTAMGADPDSSFFYNRVKGNVEEDLKKVGFSALHIFRPSLLLGNREEKRVGEKIGEVLMNIFGPLMVGPLKKYRAIDSAKVAKAMVVAAQDPIVDQVPQGAFVHESEKMQRF</sequence>
<dbReference type="CDD" id="cd05250">
    <property type="entry name" value="CC3_like_SDR_a"/>
    <property type="match status" value="1"/>
</dbReference>
<dbReference type="InterPro" id="IPR016040">
    <property type="entry name" value="NAD(P)-bd_dom"/>
</dbReference>
<dbReference type="AlphaFoldDB" id="A0A8J3G8R4"/>
<dbReference type="Proteomes" id="UP000598271">
    <property type="component" value="Unassembled WGS sequence"/>
</dbReference>
<dbReference type="Pfam" id="PF13460">
    <property type="entry name" value="NAD_binding_10"/>
    <property type="match status" value="1"/>
</dbReference>
<feature type="domain" description="NAD(P)-binding" evidence="1">
    <location>
        <begin position="13"/>
        <end position="124"/>
    </location>
</feature>
<gene>
    <name evidence="2" type="ORF">GCM10007390_13220</name>
</gene>
<protein>
    <submittedName>
        <fullName evidence="2">Nucleoside-diphosphate sugar epimerase</fullName>
    </submittedName>
</protein>
<dbReference type="Gene3D" id="3.40.50.720">
    <property type="entry name" value="NAD(P)-binding Rossmann-like Domain"/>
    <property type="match status" value="1"/>
</dbReference>
<reference evidence="2 3" key="1">
    <citation type="journal article" date="2014" name="Int. J. Syst. Evol. Microbiol.">
        <title>Complete genome sequence of Corynebacterium casei LMG S-19264T (=DSM 44701T), isolated from a smear-ripened cheese.</title>
        <authorList>
            <consortium name="US DOE Joint Genome Institute (JGI-PGF)"/>
            <person name="Walter F."/>
            <person name="Albersmeier A."/>
            <person name="Kalinowski J."/>
            <person name="Ruckert C."/>
        </authorList>
    </citation>
    <scope>NUCLEOTIDE SEQUENCE [LARGE SCALE GENOMIC DNA]</scope>
    <source>
        <strain evidence="2 3">KCTC 12866</strain>
    </source>
</reference>
<keyword evidence="3" id="KW-1185">Reference proteome</keyword>
<evidence type="ECO:0000313" key="3">
    <source>
        <dbReference type="Proteomes" id="UP000598271"/>
    </source>
</evidence>
<dbReference type="RefSeq" id="WP_189563534.1">
    <property type="nucleotide sequence ID" value="NZ_BMXF01000001.1"/>
</dbReference>
<name>A0A8J3G8R4_9BACT</name>
<comment type="caution">
    <text evidence="2">The sequence shown here is derived from an EMBL/GenBank/DDBJ whole genome shotgun (WGS) entry which is preliminary data.</text>
</comment>
<dbReference type="EMBL" id="BMXF01000001">
    <property type="protein sequence ID" value="GHB60847.1"/>
    <property type="molecule type" value="Genomic_DNA"/>
</dbReference>
<dbReference type="SUPFAM" id="SSF51735">
    <property type="entry name" value="NAD(P)-binding Rossmann-fold domains"/>
    <property type="match status" value="1"/>
</dbReference>
<dbReference type="PANTHER" id="PTHR14097">
    <property type="entry name" value="OXIDOREDUCTASE HTATIP2"/>
    <property type="match status" value="1"/>
</dbReference>
<organism evidence="2 3">
    <name type="scientific">Persicitalea jodogahamensis</name>
    <dbReference type="NCBI Taxonomy" id="402147"/>
    <lineage>
        <taxon>Bacteria</taxon>
        <taxon>Pseudomonadati</taxon>
        <taxon>Bacteroidota</taxon>
        <taxon>Cytophagia</taxon>
        <taxon>Cytophagales</taxon>
        <taxon>Spirosomataceae</taxon>
        <taxon>Persicitalea</taxon>
    </lineage>
</organism>